<protein>
    <submittedName>
        <fullName evidence="2">Uncharacterized protein</fullName>
    </submittedName>
</protein>
<dbReference type="EMBL" id="RBNI01018837">
    <property type="protein sequence ID" value="RUO97011.1"/>
    <property type="molecule type" value="Genomic_DNA"/>
</dbReference>
<dbReference type="Proteomes" id="UP000268093">
    <property type="component" value="Unassembled WGS sequence"/>
</dbReference>
<keyword evidence="3" id="KW-1185">Reference proteome</keyword>
<accession>A0A433A2U4</accession>
<gene>
    <name evidence="2" type="ORF">BC936DRAFT_141124</name>
</gene>
<comment type="caution">
    <text evidence="2">The sequence shown here is derived from an EMBL/GenBank/DDBJ whole genome shotgun (WGS) entry which is preliminary data.</text>
</comment>
<dbReference type="AlphaFoldDB" id="A0A433A2U4"/>
<dbReference type="OrthoDB" id="2403385at2759"/>
<organism evidence="2 3">
    <name type="scientific">Jimgerdemannia flammicorona</name>
    <dbReference type="NCBI Taxonomy" id="994334"/>
    <lineage>
        <taxon>Eukaryota</taxon>
        <taxon>Fungi</taxon>
        <taxon>Fungi incertae sedis</taxon>
        <taxon>Mucoromycota</taxon>
        <taxon>Mucoromycotina</taxon>
        <taxon>Endogonomycetes</taxon>
        <taxon>Endogonales</taxon>
        <taxon>Endogonaceae</taxon>
        <taxon>Jimgerdemannia</taxon>
    </lineage>
</organism>
<name>A0A433A2U4_9FUNG</name>
<evidence type="ECO:0000256" key="1">
    <source>
        <dbReference type="SAM" id="MobiDB-lite"/>
    </source>
</evidence>
<evidence type="ECO:0000313" key="2">
    <source>
        <dbReference type="EMBL" id="RUO97011.1"/>
    </source>
</evidence>
<evidence type="ECO:0000313" key="3">
    <source>
        <dbReference type="Proteomes" id="UP000268093"/>
    </source>
</evidence>
<reference evidence="2 3" key="1">
    <citation type="journal article" date="2018" name="New Phytol.">
        <title>Phylogenomics of Endogonaceae and evolution of mycorrhizas within Mucoromycota.</title>
        <authorList>
            <person name="Chang Y."/>
            <person name="Desiro A."/>
            <person name="Na H."/>
            <person name="Sandor L."/>
            <person name="Lipzen A."/>
            <person name="Clum A."/>
            <person name="Barry K."/>
            <person name="Grigoriev I.V."/>
            <person name="Martin F.M."/>
            <person name="Stajich J.E."/>
            <person name="Smith M.E."/>
            <person name="Bonito G."/>
            <person name="Spatafora J.W."/>
        </authorList>
    </citation>
    <scope>NUCLEOTIDE SEQUENCE [LARGE SCALE GENOMIC DNA]</scope>
    <source>
        <strain evidence="2 3">GMNB39</strain>
    </source>
</reference>
<feature type="region of interest" description="Disordered" evidence="1">
    <location>
        <begin position="125"/>
        <end position="147"/>
    </location>
</feature>
<proteinExistence type="predicted"/>
<sequence>MTQVLVRGWLIFRDARRTNYQTNTDSKSSKAVRSFWKIQAKTENIIVISKLREEKVRRRVSAAETEAIAKVRELQAAQHVTIASVATEQVQEYALSTTAWNAKRFSNREERTAKRNQSDYEVDFAKSSEDEEDELDSSFASRASNPEENRVLSSINPRLAKIGGIAHYQIIFLPERGLHDEIKEKFNDQEWDALILSWAEVCDLVHISSYLIAEEKITQQLPSTVDGNVKSLLDKYDQAVADATTGFHVEFSPVVKAISESPLQGHATMTRPYLFTRDWPVQWVQQVYTAFLTCYQTPNNLLHDAGASEYEYRDLIVNPIWRNLFFDVSHIIRMRTGEIENSDRKLQKNLSKVPHERRAIGWRHDGILMMKIGSVDMQVAFGEVVGNACDKMMGRCAKIERRL</sequence>